<dbReference type="Proteomes" id="UP000828390">
    <property type="component" value="Unassembled WGS sequence"/>
</dbReference>
<organism evidence="5 6">
    <name type="scientific">Dreissena polymorpha</name>
    <name type="common">Zebra mussel</name>
    <name type="synonym">Mytilus polymorpha</name>
    <dbReference type="NCBI Taxonomy" id="45954"/>
    <lineage>
        <taxon>Eukaryota</taxon>
        <taxon>Metazoa</taxon>
        <taxon>Spiralia</taxon>
        <taxon>Lophotrochozoa</taxon>
        <taxon>Mollusca</taxon>
        <taxon>Bivalvia</taxon>
        <taxon>Autobranchia</taxon>
        <taxon>Heteroconchia</taxon>
        <taxon>Euheterodonta</taxon>
        <taxon>Imparidentia</taxon>
        <taxon>Neoheterodontei</taxon>
        <taxon>Myida</taxon>
        <taxon>Dreissenoidea</taxon>
        <taxon>Dreissenidae</taxon>
        <taxon>Dreissena</taxon>
    </lineage>
</organism>
<dbReference type="GO" id="GO:0008251">
    <property type="term" value="F:tRNA-specific adenosine deaminase activity"/>
    <property type="evidence" value="ECO:0007669"/>
    <property type="project" value="TreeGrafter"/>
</dbReference>
<dbReference type="GO" id="GO:0003725">
    <property type="term" value="F:double-stranded RNA binding"/>
    <property type="evidence" value="ECO:0007669"/>
    <property type="project" value="TreeGrafter"/>
</dbReference>
<dbReference type="PROSITE" id="PS50141">
    <property type="entry name" value="A_DEAMIN_EDITASE"/>
    <property type="match status" value="1"/>
</dbReference>
<comment type="caution">
    <text evidence="5">The sequence shown here is derived from an EMBL/GenBank/DDBJ whole genome shotgun (WGS) entry which is preliminary data.</text>
</comment>
<evidence type="ECO:0000256" key="2">
    <source>
        <dbReference type="SAM" id="MobiDB-lite"/>
    </source>
</evidence>
<accession>A0A9D4N2K2</accession>
<dbReference type="InterPro" id="IPR002466">
    <property type="entry name" value="A_deamin"/>
</dbReference>
<feature type="compositionally biased region" description="Polar residues" evidence="2">
    <location>
        <begin position="124"/>
        <end position="136"/>
    </location>
</feature>
<dbReference type="SMART" id="SM00358">
    <property type="entry name" value="DSRM"/>
    <property type="match status" value="2"/>
</dbReference>
<dbReference type="PROSITE" id="PS50137">
    <property type="entry name" value="DS_RBD"/>
    <property type="match status" value="2"/>
</dbReference>
<dbReference type="GO" id="GO:0006396">
    <property type="term" value="P:RNA processing"/>
    <property type="evidence" value="ECO:0007669"/>
    <property type="project" value="InterPro"/>
</dbReference>
<keyword evidence="6" id="KW-1185">Reference proteome</keyword>
<dbReference type="AlphaFoldDB" id="A0A9D4N2K2"/>
<feature type="domain" description="DRBM" evidence="3">
    <location>
        <begin position="45"/>
        <end position="113"/>
    </location>
</feature>
<reference evidence="5" key="2">
    <citation type="submission" date="2020-11" db="EMBL/GenBank/DDBJ databases">
        <authorList>
            <person name="McCartney M.A."/>
            <person name="Auch B."/>
            <person name="Kono T."/>
            <person name="Mallez S."/>
            <person name="Becker A."/>
            <person name="Gohl D.M."/>
            <person name="Silverstein K.A.T."/>
            <person name="Koren S."/>
            <person name="Bechman K.B."/>
            <person name="Herman A."/>
            <person name="Abrahante J.E."/>
            <person name="Garbe J."/>
        </authorList>
    </citation>
    <scope>NUCLEOTIDE SEQUENCE</scope>
    <source>
        <strain evidence="5">Duluth1</strain>
        <tissue evidence="5">Whole animal</tissue>
    </source>
</reference>
<dbReference type="SUPFAM" id="SSF54768">
    <property type="entry name" value="dsRNA-binding domain-like"/>
    <property type="match status" value="2"/>
</dbReference>
<dbReference type="CDD" id="cd19905">
    <property type="entry name" value="DSRM_ADAD1"/>
    <property type="match status" value="1"/>
</dbReference>
<dbReference type="InterPro" id="IPR014720">
    <property type="entry name" value="dsRBD_dom"/>
</dbReference>
<sequence length="633" mass="70652">MAAARYIPGLTPRPVDNGEEEMPNSAIPKDVPPELIEAFKNGAKQPISALMEYCAMQRHTATFKEVPVKSYSLVNKFANECSVDDISYPQGTGKTKKDAKTNAAFIAFNIILGDETFEDYGEETPSNLQGQLSHQSAAKGFPPVTHGASGEYQPPPQKRDLNRILEEYLRKCGKPGGVQVLDGPFGFIGKVTIGGRVVSEETAKTKREAREMALETALEALLIGEHLVRKDHWEDLIAKECYRKLEDLISQCRSADLHQARHSFAAFIINRGLDSLKPEMVAFGTGNSCLSGEHLKMDGRMLIDSYAVAVARRALLKYFHKEIKSYLEGNTVTSIFEESCPGGKFRFKPHVTLHLFLNNPPPGDYRDCLEITVQSSACEPLTHENECATEEGAHFPAFTEQLPGWFSVKNEDGVIECVEEDQAPIQNLEDVETGDLLVMSCSDKLLLWNTVGLQGGLFSTFMLPVYVNSIILGREYHHGHLSRAVCCRLYDVVNRYLPNTYRLHHPNLSSGTLHIEEMEGKGTSLSINWSLADELPEIVEGFTGKVTDSSPSRSTKNPGPCASRLCKAGFLFRFRELGRMLKSPEIAQAANYQEAKQMDRDYQEAKRIFRSFTHKIGLGHWIQKPREIEQFAS</sequence>
<feature type="domain" description="DRBM" evidence="3">
    <location>
        <begin position="187"/>
        <end position="223"/>
    </location>
</feature>
<dbReference type="GO" id="GO:0005730">
    <property type="term" value="C:nucleolus"/>
    <property type="evidence" value="ECO:0007669"/>
    <property type="project" value="TreeGrafter"/>
</dbReference>
<evidence type="ECO:0000259" key="3">
    <source>
        <dbReference type="PROSITE" id="PS50137"/>
    </source>
</evidence>
<evidence type="ECO:0000256" key="1">
    <source>
        <dbReference type="PROSITE-ProRule" id="PRU00266"/>
    </source>
</evidence>
<name>A0A9D4N2K2_DREPO</name>
<protein>
    <submittedName>
        <fullName evidence="5">Uncharacterized protein</fullName>
    </submittedName>
</protein>
<dbReference type="PANTHER" id="PTHR10910">
    <property type="entry name" value="EUKARYOTE SPECIFIC DSRNA BINDING PROTEIN"/>
    <property type="match status" value="1"/>
</dbReference>
<feature type="domain" description="A to I editase" evidence="4">
    <location>
        <begin position="282"/>
        <end position="631"/>
    </location>
</feature>
<feature type="region of interest" description="Disordered" evidence="2">
    <location>
        <begin position="121"/>
        <end position="157"/>
    </location>
</feature>
<dbReference type="PANTHER" id="PTHR10910:SF145">
    <property type="entry name" value="DOUBLE-STRANDED RNA-SPECIFIC ADENOSINE DEAMINASE-LIKE"/>
    <property type="match status" value="1"/>
</dbReference>
<gene>
    <name evidence="5" type="ORF">DPMN_010597</name>
</gene>
<proteinExistence type="predicted"/>
<evidence type="ECO:0000259" key="4">
    <source>
        <dbReference type="PROSITE" id="PS50141"/>
    </source>
</evidence>
<reference evidence="5" key="1">
    <citation type="journal article" date="2019" name="bioRxiv">
        <title>The Genome of the Zebra Mussel, Dreissena polymorpha: A Resource for Invasive Species Research.</title>
        <authorList>
            <person name="McCartney M.A."/>
            <person name="Auch B."/>
            <person name="Kono T."/>
            <person name="Mallez S."/>
            <person name="Zhang Y."/>
            <person name="Obille A."/>
            <person name="Becker A."/>
            <person name="Abrahante J.E."/>
            <person name="Garbe J."/>
            <person name="Badalamenti J.P."/>
            <person name="Herman A."/>
            <person name="Mangelson H."/>
            <person name="Liachko I."/>
            <person name="Sullivan S."/>
            <person name="Sone E.D."/>
            <person name="Koren S."/>
            <person name="Silverstein K.A.T."/>
            <person name="Beckman K.B."/>
            <person name="Gohl D.M."/>
        </authorList>
    </citation>
    <scope>NUCLEOTIDE SEQUENCE</scope>
    <source>
        <strain evidence="5">Duluth1</strain>
        <tissue evidence="5">Whole animal</tissue>
    </source>
</reference>
<dbReference type="GO" id="GO:0006382">
    <property type="term" value="P:adenosine to inosine editing"/>
    <property type="evidence" value="ECO:0007669"/>
    <property type="project" value="TreeGrafter"/>
</dbReference>
<dbReference type="GO" id="GO:0005737">
    <property type="term" value="C:cytoplasm"/>
    <property type="evidence" value="ECO:0007669"/>
    <property type="project" value="TreeGrafter"/>
</dbReference>
<dbReference type="Pfam" id="PF00035">
    <property type="entry name" value="dsrm"/>
    <property type="match status" value="1"/>
</dbReference>
<dbReference type="InterPro" id="IPR044455">
    <property type="entry name" value="ADAD1_DSRM"/>
</dbReference>
<dbReference type="Pfam" id="PF02137">
    <property type="entry name" value="A_deamin"/>
    <property type="match status" value="1"/>
</dbReference>
<dbReference type="SMART" id="SM00552">
    <property type="entry name" value="ADEAMc"/>
    <property type="match status" value="1"/>
</dbReference>
<dbReference type="EMBL" id="JAIWYP010000001">
    <property type="protein sequence ID" value="KAH3886586.1"/>
    <property type="molecule type" value="Genomic_DNA"/>
</dbReference>
<keyword evidence="1" id="KW-0694">RNA-binding</keyword>
<evidence type="ECO:0000313" key="5">
    <source>
        <dbReference type="EMBL" id="KAH3886586.1"/>
    </source>
</evidence>
<feature type="region of interest" description="Disordered" evidence="2">
    <location>
        <begin position="1"/>
        <end position="28"/>
    </location>
</feature>
<dbReference type="Gene3D" id="3.30.160.20">
    <property type="match status" value="1"/>
</dbReference>
<dbReference type="GO" id="GO:0003726">
    <property type="term" value="F:double-stranded RNA adenosine deaminase activity"/>
    <property type="evidence" value="ECO:0007669"/>
    <property type="project" value="TreeGrafter"/>
</dbReference>
<evidence type="ECO:0000313" key="6">
    <source>
        <dbReference type="Proteomes" id="UP000828390"/>
    </source>
</evidence>